<evidence type="ECO:0000313" key="2">
    <source>
        <dbReference type="Proteomes" id="UP000692954"/>
    </source>
</evidence>
<protein>
    <submittedName>
        <fullName evidence="1">Uncharacterized protein</fullName>
    </submittedName>
</protein>
<organism evidence="1 2">
    <name type="scientific">Paramecium sonneborni</name>
    <dbReference type="NCBI Taxonomy" id="65129"/>
    <lineage>
        <taxon>Eukaryota</taxon>
        <taxon>Sar</taxon>
        <taxon>Alveolata</taxon>
        <taxon>Ciliophora</taxon>
        <taxon>Intramacronucleata</taxon>
        <taxon>Oligohymenophorea</taxon>
        <taxon>Peniculida</taxon>
        <taxon>Parameciidae</taxon>
        <taxon>Paramecium</taxon>
    </lineage>
</organism>
<evidence type="ECO:0000313" key="1">
    <source>
        <dbReference type="EMBL" id="CAD8120839.1"/>
    </source>
</evidence>
<dbReference type="AlphaFoldDB" id="A0A8S1QZE6"/>
<accession>A0A8S1QZE6</accession>
<proteinExistence type="predicted"/>
<dbReference type="Proteomes" id="UP000692954">
    <property type="component" value="Unassembled WGS sequence"/>
</dbReference>
<dbReference type="EMBL" id="CAJJDN010000128">
    <property type="protein sequence ID" value="CAD8120839.1"/>
    <property type="molecule type" value="Genomic_DNA"/>
</dbReference>
<gene>
    <name evidence="1" type="ORF">PSON_ATCC_30995.1.T1280091</name>
</gene>
<comment type="caution">
    <text evidence="1">The sequence shown here is derived from an EMBL/GenBank/DDBJ whole genome shotgun (WGS) entry which is preliminary data.</text>
</comment>
<keyword evidence="2" id="KW-1185">Reference proteome</keyword>
<name>A0A8S1QZE6_9CILI</name>
<reference evidence="1" key="1">
    <citation type="submission" date="2021-01" db="EMBL/GenBank/DDBJ databases">
        <authorList>
            <consortium name="Genoscope - CEA"/>
            <person name="William W."/>
        </authorList>
    </citation>
    <scope>NUCLEOTIDE SEQUENCE</scope>
</reference>
<sequence length="43" mass="5039">MNSYKMSRKQRGITILQIRNVQEQKQLNGLQSILEIRIIILIG</sequence>